<feature type="compositionally biased region" description="Pro residues" evidence="6">
    <location>
        <begin position="38"/>
        <end position="57"/>
    </location>
</feature>
<dbReference type="PANTHER" id="PTHR36115">
    <property type="entry name" value="PROLINE-RICH ANTIGEN HOMOLOG-RELATED"/>
    <property type="match status" value="1"/>
</dbReference>
<reference evidence="9 10" key="1">
    <citation type="submission" date="2018-07" db="EMBL/GenBank/DDBJ databases">
        <title>Genomic Encyclopedia of Type Strains, Phase IV (KMG-IV): sequencing the most valuable type-strain genomes for metagenomic binning, comparative biology and taxonomic classification.</title>
        <authorList>
            <person name="Goeker M."/>
        </authorList>
    </citation>
    <scope>NUCLEOTIDE SEQUENCE [LARGE SCALE GENOMIC DNA]</scope>
    <source>
        <strain evidence="9 10">DSM 44290</strain>
    </source>
</reference>
<sequence length="219" mass="22738">MTDPHAQQPFPQQPGQGTPPPGYGSPESGYGTGQPSYGAPPPGYGPPQGGYPPAPGYQPYGPPPPYASWGARVGAALIDALIIGVPAAIFYTLGIVVGSTDMTCTTDDSPGSYSTSCSGGLSAGGVILMLIGALIALAGGLYLLYREGVTGQTPGKKVLGIKLIREADGQVIGFGMSIVRRICHVVDGIPCYLGYLWPLWDEKRQTFADKILNTIVVKV</sequence>
<evidence type="ECO:0000256" key="7">
    <source>
        <dbReference type="SAM" id="Phobius"/>
    </source>
</evidence>
<organism evidence="9 10">
    <name type="scientific">Nocardia pseudobrasiliensis</name>
    <dbReference type="NCBI Taxonomy" id="45979"/>
    <lineage>
        <taxon>Bacteria</taxon>
        <taxon>Bacillati</taxon>
        <taxon>Actinomycetota</taxon>
        <taxon>Actinomycetes</taxon>
        <taxon>Mycobacteriales</taxon>
        <taxon>Nocardiaceae</taxon>
        <taxon>Nocardia</taxon>
    </lineage>
</organism>
<dbReference type="InterPro" id="IPR010432">
    <property type="entry name" value="RDD"/>
</dbReference>
<proteinExistence type="predicted"/>
<feature type="region of interest" description="Disordered" evidence="6">
    <location>
        <begin position="1"/>
        <end position="57"/>
    </location>
</feature>
<evidence type="ECO:0000256" key="6">
    <source>
        <dbReference type="SAM" id="MobiDB-lite"/>
    </source>
</evidence>
<keyword evidence="5 7" id="KW-0472">Membrane</keyword>
<dbReference type="Proteomes" id="UP000254869">
    <property type="component" value="Unassembled WGS sequence"/>
</dbReference>
<keyword evidence="3 7" id="KW-0812">Transmembrane</keyword>
<evidence type="ECO:0000313" key="9">
    <source>
        <dbReference type="EMBL" id="RDI67237.1"/>
    </source>
</evidence>
<dbReference type="PANTHER" id="PTHR36115:SF6">
    <property type="entry name" value="PROLINE-RICH ANTIGEN HOMOLOG"/>
    <property type="match status" value="1"/>
</dbReference>
<accession>A0A370I939</accession>
<dbReference type="EMBL" id="QQBC01000003">
    <property type="protein sequence ID" value="RDI67237.1"/>
    <property type="molecule type" value="Genomic_DNA"/>
</dbReference>
<dbReference type="GO" id="GO:0005886">
    <property type="term" value="C:plasma membrane"/>
    <property type="evidence" value="ECO:0007669"/>
    <property type="project" value="UniProtKB-SubCell"/>
</dbReference>
<evidence type="ECO:0000256" key="4">
    <source>
        <dbReference type="ARBA" id="ARBA00022989"/>
    </source>
</evidence>
<feature type="transmembrane region" description="Helical" evidence="7">
    <location>
        <begin position="120"/>
        <end position="145"/>
    </location>
</feature>
<keyword evidence="10" id="KW-1185">Reference proteome</keyword>
<comment type="subcellular location">
    <subcellularLocation>
        <location evidence="1">Cell membrane</location>
        <topology evidence="1">Multi-pass membrane protein</topology>
    </subcellularLocation>
</comment>
<feature type="domain" description="RDD" evidence="8">
    <location>
        <begin position="66"/>
        <end position="213"/>
    </location>
</feature>
<evidence type="ECO:0000259" key="8">
    <source>
        <dbReference type="Pfam" id="PF06271"/>
    </source>
</evidence>
<dbReference type="Pfam" id="PF06271">
    <property type="entry name" value="RDD"/>
    <property type="match status" value="1"/>
</dbReference>
<keyword evidence="4 7" id="KW-1133">Transmembrane helix</keyword>
<evidence type="ECO:0000313" key="10">
    <source>
        <dbReference type="Proteomes" id="UP000254869"/>
    </source>
</evidence>
<name>A0A370I939_9NOCA</name>
<dbReference type="AlphaFoldDB" id="A0A370I939"/>
<dbReference type="RefSeq" id="WP_068007786.1">
    <property type="nucleotide sequence ID" value="NZ_QQBC01000003.1"/>
</dbReference>
<dbReference type="STRING" id="1210086.GCA_001613105_07350"/>
<evidence type="ECO:0000256" key="5">
    <source>
        <dbReference type="ARBA" id="ARBA00023136"/>
    </source>
</evidence>
<evidence type="ECO:0000256" key="2">
    <source>
        <dbReference type="ARBA" id="ARBA00022475"/>
    </source>
</evidence>
<keyword evidence="2" id="KW-1003">Cell membrane</keyword>
<feature type="compositionally biased region" description="Low complexity" evidence="6">
    <location>
        <begin position="24"/>
        <end position="37"/>
    </location>
</feature>
<protein>
    <submittedName>
        <fullName evidence="9">Putative RDD family membrane protein YckC</fullName>
    </submittedName>
</protein>
<feature type="transmembrane region" description="Helical" evidence="7">
    <location>
        <begin position="76"/>
        <end position="100"/>
    </location>
</feature>
<gene>
    <name evidence="9" type="ORF">DFR76_103308</name>
</gene>
<evidence type="ECO:0000256" key="1">
    <source>
        <dbReference type="ARBA" id="ARBA00004651"/>
    </source>
</evidence>
<dbReference type="InterPro" id="IPR051791">
    <property type="entry name" value="Pra-immunoreactive"/>
</dbReference>
<comment type="caution">
    <text evidence="9">The sequence shown here is derived from an EMBL/GenBank/DDBJ whole genome shotgun (WGS) entry which is preliminary data.</text>
</comment>
<feature type="compositionally biased region" description="Low complexity" evidence="6">
    <location>
        <begin position="1"/>
        <end position="16"/>
    </location>
</feature>
<evidence type="ECO:0000256" key="3">
    <source>
        <dbReference type="ARBA" id="ARBA00022692"/>
    </source>
</evidence>